<accession>V5EKY1</accession>
<dbReference type="EMBL" id="KI545891">
    <property type="protein sequence ID" value="EST05635.1"/>
    <property type="molecule type" value="Genomic_DNA"/>
</dbReference>
<feature type="compositionally biased region" description="Low complexity" evidence="7">
    <location>
        <begin position="441"/>
        <end position="450"/>
    </location>
</feature>
<keyword evidence="10" id="KW-1185">Reference proteome</keyword>
<evidence type="ECO:0000256" key="5">
    <source>
        <dbReference type="ARBA" id="ARBA00023242"/>
    </source>
</evidence>
<feature type="compositionally biased region" description="Low complexity" evidence="7">
    <location>
        <begin position="30"/>
        <end position="55"/>
    </location>
</feature>
<dbReference type="GO" id="GO:0008270">
    <property type="term" value="F:zinc ion binding"/>
    <property type="evidence" value="ECO:0007669"/>
    <property type="project" value="UniProtKB-KW"/>
</dbReference>
<feature type="compositionally biased region" description="Polar residues" evidence="7">
    <location>
        <begin position="681"/>
        <end position="693"/>
    </location>
</feature>
<organism evidence="9 10">
    <name type="scientific">Kalmanozyma brasiliensis (strain GHG001)</name>
    <name type="common">Yeast</name>
    <name type="synonym">Pseudozyma brasiliensis</name>
    <dbReference type="NCBI Taxonomy" id="1365824"/>
    <lineage>
        <taxon>Eukaryota</taxon>
        <taxon>Fungi</taxon>
        <taxon>Dikarya</taxon>
        <taxon>Basidiomycota</taxon>
        <taxon>Ustilaginomycotina</taxon>
        <taxon>Ustilaginomycetes</taxon>
        <taxon>Ustilaginales</taxon>
        <taxon>Ustilaginaceae</taxon>
        <taxon>Kalmanozyma</taxon>
    </lineage>
</organism>
<dbReference type="STRING" id="1365824.V5EKY1"/>
<evidence type="ECO:0000313" key="10">
    <source>
        <dbReference type="Proteomes" id="UP000019377"/>
    </source>
</evidence>
<dbReference type="Gene3D" id="3.30.160.60">
    <property type="entry name" value="Classic Zinc Finger"/>
    <property type="match status" value="1"/>
</dbReference>
<feature type="region of interest" description="Disordered" evidence="7">
    <location>
        <begin position="1"/>
        <end position="64"/>
    </location>
</feature>
<feature type="domain" description="C2H2-type" evidence="8">
    <location>
        <begin position="193"/>
        <end position="220"/>
    </location>
</feature>
<dbReference type="OrthoDB" id="8922241at2759"/>
<dbReference type="PANTHER" id="PTHR47660:SF2">
    <property type="entry name" value="TRANSCRIPTION FACTOR WITH C2H2 AND ZN(2)-CYS(6) DNA BINDING DOMAIN (EUROFUNG)"/>
    <property type="match status" value="1"/>
</dbReference>
<evidence type="ECO:0000256" key="4">
    <source>
        <dbReference type="ARBA" id="ARBA00023163"/>
    </source>
</evidence>
<dbReference type="eggNOG" id="KOG1721">
    <property type="taxonomic scope" value="Eukaryota"/>
</dbReference>
<dbReference type="SUPFAM" id="SSF57667">
    <property type="entry name" value="beta-beta-alpha zinc fingers"/>
    <property type="match status" value="1"/>
</dbReference>
<feature type="compositionally biased region" description="Low complexity" evidence="7">
    <location>
        <begin position="496"/>
        <end position="513"/>
    </location>
</feature>
<feature type="compositionally biased region" description="Polar residues" evidence="7">
    <location>
        <begin position="715"/>
        <end position="725"/>
    </location>
</feature>
<dbReference type="SMART" id="SM00355">
    <property type="entry name" value="ZnF_C2H2"/>
    <property type="match status" value="2"/>
</dbReference>
<feature type="compositionally biased region" description="Low complexity" evidence="7">
    <location>
        <begin position="226"/>
        <end position="246"/>
    </location>
</feature>
<keyword evidence="2" id="KW-0862">Zinc</keyword>
<evidence type="ECO:0000256" key="6">
    <source>
        <dbReference type="PROSITE-ProRule" id="PRU00042"/>
    </source>
</evidence>
<evidence type="ECO:0000256" key="1">
    <source>
        <dbReference type="ARBA" id="ARBA00022723"/>
    </source>
</evidence>
<keyword evidence="4" id="KW-0804">Transcription</keyword>
<feature type="region of interest" description="Disordered" evidence="7">
    <location>
        <begin position="216"/>
        <end position="271"/>
    </location>
</feature>
<feature type="region of interest" description="Disordered" evidence="7">
    <location>
        <begin position="671"/>
        <end position="742"/>
    </location>
</feature>
<feature type="region of interest" description="Disordered" evidence="7">
    <location>
        <begin position="138"/>
        <end position="159"/>
    </location>
</feature>
<name>V5EKY1_KALBG</name>
<protein>
    <recommendedName>
        <fullName evidence="8">C2H2-type domain-containing protein</fullName>
    </recommendedName>
</protein>
<feature type="compositionally biased region" description="Polar residues" evidence="7">
    <location>
        <begin position="1"/>
        <end position="13"/>
    </location>
</feature>
<feature type="region of interest" description="Disordered" evidence="7">
    <location>
        <begin position="418"/>
        <end position="513"/>
    </location>
</feature>
<evidence type="ECO:0000256" key="2">
    <source>
        <dbReference type="ARBA" id="ARBA00022833"/>
    </source>
</evidence>
<dbReference type="Proteomes" id="UP000019377">
    <property type="component" value="Unassembled WGS sequence"/>
</dbReference>
<feature type="compositionally biased region" description="Basic and acidic residues" evidence="7">
    <location>
        <begin position="568"/>
        <end position="577"/>
    </location>
</feature>
<keyword evidence="1" id="KW-0479">Metal-binding</keyword>
<evidence type="ECO:0000259" key="8">
    <source>
        <dbReference type="PROSITE" id="PS50157"/>
    </source>
</evidence>
<dbReference type="PROSITE" id="PS00028">
    <property type="entry name" value="ZINC_FINGER_C2H2_1"/>
    <property type="match status" value="1"/>
</dbReference>
<reference evidence="10" key="1">
    <citation type="journal article" date="2013" name="Genome Announc.">
        <title>Draft genome sequence of Pseudozyma brasiliensis sp. nov. strain GHG001, a high producer of endo-1,4-xylanase isolated from an insect pest of sugarcane.</title>
        <authorList>
            <person name="Oliveira J.V.D.C."/>
            <person name="dos Santos R.A.C."/>
            <person name="Borges T.A."/>
            <person name="Riano-Pachon D.M."/>
            <person name="Goldman G.H."/>
        </authorList>
    </citation>
    <scope>NUCLEOTIDE SEQUENCE [LARGE SCALE GENOMIC DNA]</scope>
    <source>
        <strain evidence="10">GHG001</strain>
    </source>
</reference>
<dbReference type="AlphaFoldDB" id="V5EKY1"/>
<dbReference type="HOGENOM" id="CLU_374328_0_0_1"/>
<proteinExistence type="predicted"/>
<feature type="region of interest" description="Disordered" evidence="7">
    <location>
        <begin position="526"/>
        <end position="581"/>
    </location>
</feature>
<dbReference type="InterPro" id="IPR036236">
    <property type="entry name" value="Znf_C2H2_sf"/>
</dbReference>
<feature type="region of interest" description="Disordered" evidence="7">
    <location>
        <begin position="609"/>
        <end position="634"/>
    </location>
</feature>
<keyword evidence="5" id="KW-0539">Nucleus</keyword>
<evidence type="ECO:0000256" key="7">
    <source>
        <dbReference type="SAM" id="MobiDB-lite"/>
    </source>
</evidence>
<evidence type="ECO:0000256" key="3">
    <source>
        <dbReference type="ARBA" id="ARBA00023015"/>
    </source>
</evidence>
<keyword evidence="3" id="KW-0805">Transcription regulation</keyword>
<dbReference type="PANTHER" id="PTHR47660">
    <property type="entry name" value="TRANSCRIPTION FACTOR WITH C2H2 AND ZN(2)-CYS(6) DNA BINDING DOMAIN (EUROFUNG)-RELATED-RELATED"/>
    <property type="match status" value="1"/>
</dbReference>
<sequence>MSMVTTRASTRATEPQGVAGPFAPPRFPMSLSTATAASSSTSSSPFTSVPTSPRSLSLRDRPDMSTHWPVSTPCAPVILPHQQAFGNQPPNDLAAASVTSESTIRPGFSTRSALGALPPRPPAFSSQMLGSTELFAKGAPTTQSTDNGGAVRKKRRRYGPKPEPPYTCFCGKVFKRHEHMLRHRATHDDSIRYTCHICGKCFRRQDVMHRHTMTHIGRDHQQSKMRNTASSPSSSLTRTSASAATATRRRAIEGSKSFQAGRQRHNGHAQFDYSGNQHGLLEDPSLRVGLGDDSSAAYNEDHHIAAAQLQNACMGVRHPYMAIAANNTQPIMMSGEGLGPVGYVRSDGMDVTTDYHSRSAVSPPDTLYTSAHALSSNLLQPGQFGASFVQPQLQIQMGQQYEYDVKPNVQELAQQYAHGWHGGPGLSHGTTQVPPPESEWSEQSPSGPSPHSFASPAWSQKAELMAREHAEPAANRTPLGLISNRQLSTELGTRWQPQQSHYQPYQQQQQQQSYQVNSPLLGANSAHQYSLMNGGPAQGLPRRSSGPFPQNGWGGSPHAANDQPRNPHQTDKTDGQREVGGAGLGLDLFHLSHAGDDAASLSLGTLPHGSFSSDNNDRPPALQRQSSSSPIAQGASDELAFALPGRRNELDKSGPHGATYASEGKDFTSMSNLLEPFDSGSPLTEATGHTSPKSRYLGHTHTSSGSASAEPINSHMVNGRSNGYVSSSSSFDERSNTGGRRW</sequence>
<keyword evidence="6" id="KW-0863">Zinc-finger</keyword>
<dbReference type="OMA" id="HRATHDD"/>
<gene>
    <name evidence="9" type="ORF">PSEUBRA_SCAF5g02522</name>
</gene>
<dbReference type="PROSITE" id="PS50157">
    <property type="entry name" value="ZINC_FINGER_C2H2_2"/>
    <property type="match status" value="1"/>
</dbReference>
<evidence type="ECO:0000313" key="9">
    <source>
        <dbReference type="EMBL" id="EST05635.1"/>
    </source>
</evidence>
<dbReference type="InterPro" id="IPR013087">
    <property type="entry name" value="Znf_C2H2_type"/>
</dbReference>